<dbReference type="EMBL" id="BHYL01000059">
    <property type="protein sequence ID" value="GCD19311.1"/>
    <property type="molecule type" value="Genomic_DNA"/>
</dbReference>
<name>A0A401UXA3_9CELL</name>
<evidence type="ECO:0000313" key="2">
    <source>
        <dbReference type="Proteomes" id="UP000288246"/>
    </source>
</evidence>
<sequence>MPPVPEYTTAARAERFHTDFAVETPVDDTDVLVVLANVPAYPVAPQTQNAAAAHCDVDVGPMSLATAGPPEVEPSSTAAAIAMRPRCDVFTRT</sequence>
<organism evidence="1 2">
    <name type="scientific">Cellulomonas algicola</name>
    <dbReference type="NCBI Taxonomy" id="2071633"/>
    <lineage>
        <taxon>Bacteria</taxon>
        <taxon>Bacillati</taxon>
        <taxon>Actinomycetota</taxon>
        <taxon>Actinomycetes</taxon>
        <taxon>Micrococcales</taxon>
        <taxon>Cellulomonadaceae</taxon>
        <taxon>Cellulomonas</taxon>
    </lineage>
</organism>
<reference evidence="1 2" key="1">
    <citation type="submission" date="2018-11" db="EMBL/GenBank/DDBJ databases">
        <title>Draft genome sequence of Cellulomonas takizawaensis strain TKZ-21.</title>
        <authorList>
            <person name="Yamamura H."/>
            <person name="Hayashi T."/>
            <person name="Hamada M."/>
            <person name="Serisawa Y."/>
            <person name="Matsuyama K."/>
            <person name="Nakagawa Y."/>
            <person name="Otoguro M."/>
            <person name="Yanagida F."/>
            <person name="Hayakawa M."/>
        </authorList>
    </citation>
    <scope>NUCLEOTIDE SEQUENCE [LARGE SCALE GENOMIC DNA]</scope>
    <source>
        <strain evidence="1 2">TKZ-21</strain>
    </source>
</reference>
<accession>A0A401UXA3</accession>
<keyword evidence="2" id="KW-1185">Reference proteome</keyword>
<dbReference type="Proteomes" id="UP000288246">
    <property type="component" value="Unassembled WGS sequence"/>
</dbReference>
<dbReference type="AlphaFoldDB" id="A0A401UXA3"/>
<protein>
    <submittedName>
        <fullName evidence="1">Uncharacterized protein</fullName>
    </submittedName>
</protein>
<evidence type="ECO:0000313" key="1">
    <source>
        <dbReference type="EMBL" id="GCD19311.1"/>
    </source>
</evidence>
<comment type="caution">
    <text evidence="1">The sequence shown here is derived from an EMBL/GenBank/DDBJ whole genome shotgun (WGS) entry which is preliminary data.</text>
</comment>
<proteinExistence type="predicted"/>
<gene>
    <name evidence="1" type="ORF">CTKZ_08730</name>
</gene>